<feature type="compositionally biased region" description="Low complexity" evidence="2">
    <location>
        <begin position="426"/>
        <end position="435"/>
    </location>
</feature>
<feature type="domain" description="Glabrous enhancer-binding protein-like DBD" evidence="3">
    <location>
        <begin position="508"/>
        <end position="594"/>
    </location>
</feature>
<dbReference type="InterPro" id="IPR053932">
    <property type="entry name" value="GeBP-like_DBD"/>
</dbReference>
<dbReference type="PANTHER" id="PTHR31662">
    <property type="entry name" value="BNAANNG10740D PROTEIN-RELATED"/>
    <property type="match status" value="1"/>
</dbReference>
<reference evidence="4" key="1">
    <citation type="journal article" date="2019" name="BMC Genomics">
        <title>A new reference genome for Sorghum bicolor reveals high levels of sequence similarity between sweet and grain genotypes: implications for the genetics of sugar metabolism.</title>
        <authorList>
            <person name="Cooper E.A."/>
            <person name="Brenton Z.W."/>
            <person name="Flinn B.S."/>
            <person name="Jenkins J."/>
            <person name="Shu S."/>
            <person name="Flowers D."/>
            <person name="Luo F."/>
            <person name="Wang Y."/>
            <person name="Xia P."/>
            <person name="Barry K."/>
            <person name="Daum C."/>
            <person name="Lipzen A."/>
            <person name="Yoshinaga Y."/>
            <person name="Schmutz J."/>
            <person name="Saski C."/>
            <person name="Vermerris W."/>
            <person name="Kresovich S."/>
        </authorList>
    </citation>
    <scope>NUCLEOTIDE SEQUENCE</scope>
</reference>
<comment type="similarity">
    <text evidence="1">Belongs to the GeBP family.</text>
</comment>
<protein>
    <recommendedName>
        <fullName evidence="3">Glabrous enhancer-binding protein-like DBD domain-containing protein</fullName>
    </recommendedName>
</protein>
<reference evidence="4" key="2">
    <citation type="submission" date="2020-10" db="EMBL/GenBank/DDBJ databases">
        <authorList>
            <person name="Cooper E.A."/>
            <person name="Brenton Z.W."/>
            <person name="Flinn B.S."/>
            <person name="Jenkins J."/>
            <person name="Shu S."/>
            <person name="Flowers D."/>
            <person name="Luo F."/>
            <person name="Wang Y."/>
            <person name="Xia P."/>
            <person name="Barry K."/>
            <person name="Daum C."/>
            <person name="Lipzen A."/>
            <person name="Yoshinaga Y."/>
            <person name="Schmutz J."/>
            <person name="Saski C."/>
            <person name="Vermerris W."/>
            <person name="Kresovich S."/>
        </authorList>
    </citation>
    <scope>NUCLEOTIDE SEQUENCE</scope>
</reference>
<organism evidence="4 5">
    <name type="scientific">Sorghum bicolor</name>
    <name type="common">Sorghum</name>
    <name type="synonym">Sorghum vulgare</name>
    <dbReference type="NCBI Taxonomy" id="4558"/>
    <lineage>
        <taxon>Eukaryota</taxon>
        <taxon>Viridiplantae</taxon>
        <taxon>Streptophyta</taxon>
        <taxon>Embryophyta</taxon>
        <taxon>Tracheophyta</taxon>
        <taxon>Spermatophyta</taxon>
        <taxon>Magnoliopsida</taxon>
        <taxon>Liliopsida</taxon>
        <taxon>Poales</taxon>
        <taxon>Poaceae</taxon>
        <taxon>PACMAD clade</taxon>
        <taxon>Panicoideae</taxon>
        <taxon>Andropogonodae</taxon>
        <taxon>Andropogoneae</taxon>
        <taxon>Sorghinae</taxon>
        <taxon>Sorghum</taxon>
    </lineage>
</organism>
<dbReference type="OrthoDB" id="10396296at2759"/>
<sequence length="700" mass="75103">MPSEQPSASTVATDPAHTPLFSPRRRWKKPSSGPQPRVGGGNQRGPNPSPLGSPSSRSELKRTLRESAETAGLVLDLNAAKALRGSDASARPDGDNGDLERLGAVRVAVDVDHGAAQSLWSDADEVKLLAAAAAFRERTGRPPLRLDAGSLFDSIRDSVSPHFDEAMVYSKLMRFESKFSCGAPGSSITTHERRVHDLSTRVWGALDVVPLPEDDSCDQEANESYGDERRLITERSPMPAPPPCLDAPVPSERSSASSIGAGGAPALPYHDERRLITEGAPMPALSPRLDAPSPSEQSSACSYCSMDADATPTPPCPDERRLITERAPMPALSPRLDMPSPSERSSASSMDTDAAPTLPCLDERRLTTQRAPLPALSPRIDAPMLSERSSAFSMDANAAHTPPSSHSSKKRSLSPLLGMGDGHLDPSSSPCGSPSRRLRISTESTVVTLAAAAAAAAAATLWSDVDGGHEDVQSPESTGVAVDLGRGDVQGLQPSDGGCHGVAPNYPKRWSDAEEVTLLAAAAFFRERTGRSPLPIDAGALFDSIRDSVSPRINEANVSYKLTRFRSKFLHSAPEKSATAHDRLLHDLSAKSWGSVNTVAREARDAATKTPVVTEVLEARDAATKMPVVTEVLREYWKMNELAGLSLEKGLSLLWRKNGRLIETRWRKQFDGEMKTQMRWHDLAKEICGLLNDTIKGLGT</sequence>
<feature type="compositionally biased region" description="Low complexity" evidence="2">
    <location>
        <begin position="246"/>
        <end position="259"/>
    </location>
</feature>
<dbReference type="AlphaFoldDB" id="A0A921UK40"/>
<dbReference type="KEGG" id="sbi:8075205"/>
<feature type="compositionally biased region" description="Basic and acidic residues" evidence="2">
    <location>
        <begin position="58"/>
        <end position="67"/>
    </location>
</feature>
<dbReference type="Proteomes" id="UP000807115">
    <property type="component" value="Chromosome 4"/>
</dbReference>
<name>A0A921UK40_SORBI</name>
<evidence type="ECO:0000256" key="1">
    <source>
        <dbReference type="ARBA" id="ARBA00010820"/>
    </source>
</evidence>
<evidence type="ECO:0000256" key="2">
    <source>
        <dbReference type="SAM" id="MobiDB-lite"/>
    </source>
</evidence>
<feature type="compositionally biased region" description="Low complexity" evidence="2">
    <location>
        <begin position="340"/>
        <end position="349"/>
    </location>
</feature>
<feature type="region of interest" description="Disordered" evidence="2">
    <location>
        <begin position="1"/>
        <end position="67"/>
    </location>
</feature>
<dbReference type="Pfam" id="PF04504">
    <property type="entry name" value="GeBP-like_DBD"/>
    <property type="match status" value="2"/>
</dbReference>
<dbReference type="InterPro" id="IPR007592">
    <property type="entry name" value="GEBP"/>
</dbReference>
<feature type="region of interest" description="Disordered" evidence="2">
    <location>
        <begin position="395"/>
        <end position="437"/>
    </location>
</feature>
<evidence type="ECO:0000313" key="5">
    <source>
        <dbReference type="Proteomes" id="UP000807115"/>
    </source>
</evidence>
<evidence type="ECO:0000313" key="4">
    <source>
        <dbReference type="EMBL" id="KAG0535048.1"/>
    </source>
</evidence>
<accession>A0A921UK40</accession>
<feature type="compositionally biased region" description="Polar residues" evidence="2">
    <location>
        <begin position="1"/>
        <end position="12"/>
    </location>
</feature>
<feature type="region of interest" description="Disordered" evidence="2">
    <location>
        <begin position="282"/>
        <end position="382"/>
    </location>
</feature>
<dbReference type="PANTHER" id="PTHR31662:SF97">
    <property type="entry name" value="MYB-LIKE DOMAIN-CONTAINING PROTEIN"/>
    <property type="match status" value="1"/>
</dbReference>
<comment type="caution">
    <text evidence="4">The sequence shown here is derived from an EMBL/GenBank/DDBJ whole genome shotgun (WGS) entry which is preliminary data.</text>
</comment>
<feature type="compositionally biased region" description="Low complexity" evidence="2">
    <location>
        <begin position="44"/>
        <end position="57"/>
    </location>
</feature>
<feature type="compositionally biased region" description="Acidic residues" evidence="2">
    <location>
        <begin position="212"/>
        <end position="221"/>
    </location>
</feature>
<dbReference type="GO" id="GO:0006355">
    <property type="term" value="P:regulation of DNA-templated transcription"/>
    <property type="evidence" value="ECO:0007669"/>
    <property type="project" value="InterPro"/>
</dbReference>
<feature type="region of interest" description="Disordered" evidence="2">
    <location>
        <begin position="212"/>
        <end position="269"/>
    </location>
</feature>
<gene>
    <name evidence="4" type="ORF">BDA96_04G332600</name>
</gene>
<dbReference type="EMBL" id="CM027683">
    <property type="protein sequence ID" value="KAG0535048.1"/>
    <property type="molecule type" value="Genomic_DNA"/>
</dbReference>
<evidence type="ECO:0000259" key="3">
    <source>
        <dbReference type="Pfam" id="PF04504"/>
    </source>
</evidence>
<proteinExistence type="inferred from homology"/>
<feature type="domain" description="Glabrous enhancer-binding protein-like DBD" evidence="3">
    <location>
        <begin position="117"/>
        <end position="204"/>
    </location>
</feature>